<evidence type="ECO:0000256" key="2">
    <source>
        <dbReference type="ARBA" id="ARBA00022679"/>
    </source>
</evidence>
<proteinExistence type="predicted"/>
<dbReference type="RefSeq" id="WP_124971096.1">
    <property type="nucleotide sequence ID" value="NZ_BDQK01000013.1"/>
</dbReference>
<feature type="domain" description="O-methyltransferase C-terminal" evidence="4">
    <location>
        <begin position="166"/>
        <end position="360"/>
    </location>
</feature>
<dbReference type="GO" id="GO:0008171">
    <property type="term" value="F:O-methyltransferase activity"/>
    <property type="evidence" value="ECO:0007669"/>
    <property type="project" value="InterPro"/>
</dbReference>
<accession>A0A401IIZ4</accession>
<keyword evidence="3" id="KW-0949">S-adenosyl-L-methionine</keyword>
<dbReference type="PIRSF" id="PIRSF005739">
    <property type="entry name" value="O-mtase"/>
    <property type="match status" value="1"/>
</dbReference>
<dbReference type="AlphaFoldDB" id="A0A401IIZ4"/>
<keyword evidence="1" id="KW-0489">Methyltransferase</keyword>
<dbReference type="InterPro" id="IPR029063">
    <property type="entry name" value="SAM-dependent_MTases_sf"/>
</dbReference>
<reference evidence="6" key="1">
    <citation type="submission" date="2017-05" db="EMBL/GenBank/DDBJ databases">
        <title>Physiological properties and genetic analysis related to exopolysaccharide production of fresh-water unicellular cyanobacterium Aphanothece sacrum, Suizenji Nori, that has been cultured as a food source in Japan.</title>
        <authorList>
            <person name="Kanesaki Y."/>
            <person name="Yoshikawa S."/>
            <person name="Ohki K."/>
        </authorList>
    </citation>
    <scope>NUCLEOTIDE SEQUENCE [LARGE SCALE GENOMIC DNA]</scope>
    <source>
        <strain evidence="6">FPU1</strain>
    </source>
</reference>
<evidence type="ECO:0000313" key="6">
    <source>
        <dbReference type="Proteomes" id="UP000287247"/>
    </source>
</evidence>
<dbReference type="InterPro" id="IPR001077">
    <property type="entry name" value="COMT_C"/>
</dbReference>
<evidence type="ECO:0000256" key="1">
    <source>
        <dbReference type="ARBA" id="ARBA00022603"/>
    </source>
</evidence>
<dbReference type="SUPFAM" id="SSF53335">
    <property type="entry name" value="S-adenosyl-L-methionine-dependent methyltransferases"/>
    <property type="match status" value="1"/>
</dbReference>
<name>A0A401IIZ4_APHSA</name>
<keyword evidence="2" id="KW-0808">Transferase</keyword>
<dbReference type="CDD" id="cd02440">
    <property type="entry name" value="AdoMet_MTases"/>
    <property type="match status" value="1"/>
</dbReference>
<dbReference type="Pfam" id="PF00891">
    <property type="entry name" value="Methyltransf_2"/>
    <property type="match status" value="1"/>
</dbReference>
<evidence type="ECO:0000256" key="3">
    <source>
        <dbReference type="ARBA" id="ARBA00022691"/>
    </source>
</evidence>
<dbReference type="Gene3D" id="1.10.10.10">
    <property type="entry name" value="Winged helix-like DNA-binding domain superfamily/Winged helix DNA-binding domain"/>
    <property type="match status" value="1"/>
</dbReference>
<gene>
    <name evidence="5" type="ORF">AsFPU1_2606</name>
</gene>
<dbReference type="PANTHER" id="PTHR11746">
    <property type="entry name" value="O-METHYLTRANSFERASE"/>
    <property type="match status" value="1"/>
</dbReference>
<comment type="caution">
    <text evidence="5">The sequence shown here is derived from an EMBL/GenBank/DDBJ whole genome shotgun (WGS) entry which is preliminary data.</text>
</comment>
<dbReference type="OrthoDB" id="7418600at2"/>
<dbReference type="GO" id="GO:0032259">
    <property type="term" value="P:methylation"/>
    <property type="evidence" value="ECO:0007669"/>
    <property type="project" value="UniProtKB-KW"/>
</dbReference>
<protein>
    <recommendedName>
        <fullName evidence="4">O-methyltransferase C-terminal domain-containing protein</fullName>
    </recommendedName>
</protein>
<evidence type="ECO:0000259" key="4">
    <source>
        <dbReference type="Pfam" id="PF00891"/>
    </source>
</evidence>
<dbReference type="Gene3D" id="3.40.50.150">
    <property type="entry name" value="Vaccinia Virus protein VP39"/>
    <property type="match status" value="1"/>
</dbReference>
<dbReference type="EMBL" id="BDQK01000013">
    <property type="protein sequence ID" value="GBF81194.1"/>
    <property type="molecule type" value="Genomic_DNA"/>
</dbReference>
<keyword evidence="6" id="KW-1185">Reference proteome</keyword>
<organism evidence="5 6">
    <name type="scientific">Aphanothece sacrum FPU1</name>
    <dbReference type="NCBI Taxonomy" id="1920663"/>
    <lineage>
        <taxon>Bacteria</taxon>
        <taxon>Bacillati</taxon>
        <taxon>Cyanobacteriota</taxon>
        <taxon>Cyanophyceae</taxon>
        <taxon>Oscillatoriophycideae</taxon>
        <taxon>Chroococcales</taxon>
        <taxon>Aphanothecaceae</taxon>
        <taxon>Aphanothece</taxon>
    </lineage>
</organism>
<dbReference type="InterPro" id="IPR016461">
    <property type="entry name" value="COMT-like"/>
</dbReference>
<dbReference type="Proteomes" id="UP000287247">
    <property type="component" value="Unassembled WGS sequence"/>
</dbReference>
<evidence type="ECO:0000313" key="5">
    <source>
        <dbReference type="EMBL" id="GBF81194.1"/>
    </source>
</evidence>
<dbReference type="InterPro" id="IPR036388">
    <property type="entry name" value="WH-like_DNA-bd_sf"/>
</dbReference>
<sequence>MVKDFEQLDASKINIPNEKTNGQANENLRMLQLLNCNKDTLKMDDLVQILYGHSAFQNLYAGCELGLFELLWKHPELSQAEISQHLNLADYPSKALLLGLTALKLIQKVGDKYRNSLVIHMLFLENTWKEFYDVVLFEAKIVYRGSIDYVESLRQNTNVGLRQFQGQGPDLYNRLHEDPGLDKVFYNFMGSWSKLVNPLWLEKIDFSKFHTVVDVGGGDATNSIALAKAFPNVKITLMDIPDSCKIAQHHIDQNQLTEQIQVMGTDIFVDEFPKNQDCFLFIHVLVIWSLEKNTTLLRRAYEALNQGGSLVIFNMMTSDEEDGPLMAALDSSYFVSIPHEGGMIYSWSDHEQCLRDAGFSQIRRIYCDFWAPSGIIIATK</sequence>
<dbReference type="Gene3D" id="1.20.58.1390">
    <property type="match status" value="1"/>
</dbReference>
<dbReference type="PROSITE" id="PS51683">
    <property type="entry name" value="SAM_OMT_II"/>
    <property type="match status" value="1"/>
</dbReference>